<reference evidence="1 2" key="1">
    <citation type="submission" date="2020-08" db="EMBL/GenBank/DDBJ databases">
        <title>Genomic Encyclopedia of Type Strains, Phase III (KMG-III): the genomes of soil and plant-associated and newly described type strains.</title>
        <authorList>
            <person name="Whitman W."/>
        </authorList>
    </citation>
    <scope>NUCLEOTIDE SEQUENCE [LARGE SCALE GENOMIC DNA]</scope>
    <source>
        <strain evidence="1 2">SFB5A</strain>
    </source>
</reference>
<gene>
    <name evidence="1" type="ORF">GGE06_001827</name>
</gene>
<evidence type="ECO:0000313" key="1">
    <source>
        <dbReference type="EMBL" id="MBB4980919.1"/>
    </source>
</evidence>
<sequence>MMPRDPREQLMRENRPVDHDRHTRIMPATSNDVSAAITHQLVRELVVTTPPRHVYGLTRADVDGQPAWAWVGEGSLATLASDRITAREWETPPLDRQEHEGLVGLRESSSREYRAYTVTRSGIACLLGAPALYNPFRTAQLSNWSWWCRG</sequence>
<dbReference type="AlphaFoldDB" id="A0A7W7TWZ9"/>
<organism evidence="1 2">
    <name type="scientific">Streptomyces nymphaeiformis</name>
    <dbReference type="NCBI Taxonomy" id="2663842"/>
    <lineage>
        <taxon>Bacteria</taxon>
        <taxon>Bacillati</taxon>
        <taxon>Actinomycetota</taxon>
        <taxon>Actinomycetes</taxon>
        <taxon>Kitasatosporales</taxon>
        <taxon>Streptomycetaceae</taxon>
        <taxon>Streptomyces</taxon>
    </lineage>
</organism>
<name>A0A7W7TWZ9_9ACTN</name>
<evidence type="ECO:0000313" key="2">
    <source>
        <dbReference type="Proteomes" id="UP000582643"/>
    </source>
</evidence>
<dbReference type="Proteomes" id="UP000582643">
    <property type="component" value="Unassembled WGS sequence"/>
</dbReference>
<comment type="caution">
    <text evidence="1">The sequence shown here is derived from an EMBL/GenBank/DDBJ whole genome shotgun (WGS) entry which is preliminary data.</text>
</comment>
<protein>
    <submittedName>
        <fullName evidence="1">Uncharacterized protein</fullName>
    </submittedName>
</protein>
<keyword evidence="2" id="KW-1185">Reference proteome</keyword>
<dbReference type="EMBL" id="JACHJY010000002">
    <property type="protein sequence ID" value="MBB4980919.1"/>
    <property type="molecule type" value="Genomic_DNA"/>
</dbReference>
<accession>A0A7W7TWZ9</accession>
<proteinExistence type="predicted"/>